<dbReference type="InterPro" id="IPR051070">
    <property type="entry name" value="NF-kappa-B_inhibitor"/>
</dbReference>
<dbReference type="Pfam" id="PF12796">
    <property type="entry name" value="Ank_2"/>
    <property type="match status" value="2"/>
</dbReference>
<evidence type="ECO:0000256" key="2">
    <source>
        <dbReference type="ARBA" id="ARBA00023043"/>
    </source>
</evidence>
<dbReference type="PRINTS" id="PR01415">
    <property type="entry name" value="ANKYRIN"/>
</dbReference>
<dbReference type="InterPro" id="IPR002110">
    <property type="entry name" value="Ankyrin_rpt"/>
</dbReference>
<dbReference type="GO" id="GO:0071356">
    <property type="term" value="P:cellular response to tumor necrosis factor"/>
    <property type="evidence" value="ECO:0007669"/>
    <property type="project" value="TreeGrafter"/>
</dbReference>
<dbReference type="AlphaFoldDB" id="E2IH96"/>
<dbReference type="InterPro" id="IPR036770">
    <property type="entry name" value="Ankyrin_rpt-contain_sf"/>
</dbReference>
<keyword evidence="2 3" id="KW-0040">ANK repeat</keyword>
<accession>E2IH96</accession>
<dbReference type="GO" id="GO:0051059">
    <property type="term" value="F:NF-kappaB binding"/>
    <property type="evidence" value="ECO:0007669"/>
    <property type="project" value="TreeGrafter"/>
</dbReference>
<feature type="repeat" description="ANK" evidence="3">
    <location>
        <begin position="263"/>
        <end position="295"/>
    </location>
</feature>
<name>E2IH96_MERMT</name>
<sequence>MDLGSDTDLDQDCCPVGSEQDHLSQLHKFHSGKEDLLKEDRFDSRYSSGYQSGNLGSEINDVRFISDEDRLIPVAGLESLTLDNDEHKTNEESIDDGFESSDLKLDVPLSVKAKSTQKTEDKEEERLLQYRTLLKETYQQDDDGDTRLHTAIIQLLQDLALYYISLTPTHTLLSLKNNYLQTPLHLAVITKQDVLTRKLMTSGAQVDSRDHKGNTPLHIASKEGYDYFAKILLEPIHYEETMNNKYELPYQQIPQNLEARNYEGQVCIHLAAEGCHIKTLNVLLSKGADVNARDGKSGRTILHYAAESGCMELLEFLLQQKHCRLDVNCVTYGGLTPIVLAKGRGHEEAVRLMREYGAWSESEDSSSEEEMNEEPYEEIKINGVIVN</sequence>
<dbReference type="EMBL" id="HM536186">
    <property type="protein sequence ID" value="ADK74377.1"/>
    <property type="molecule type" value="mRNA"/>
</dbReference>
<protein>
    <submittedName>
        <fullName evidence="4">Inhibitor of nuclear factor-kappaB</fullName>
    </submittedName>
</protein>
<dbReference type="PANTHER" id="PTHR46680:SF3">
    <property type="entry name" value="NF-KAPPA-B INHIBITOR CACTUS"/>
    <property type="match status" value="1"/>
</dbReference>
<evidence type="ECO:0000256" key="1">
    <source>
        <dbReference type="ARBA" id="ARBA00022737"/>
    </source>
</evidence>
<proteinExistence type="evidence at transcript level"/>
<feature type="repeat" description="ANK" evidence="3">
    <location>
        <begin position="179"/>
        <end position="211"/>
    </location>
</feature>
<feature type="repeat" description="ANK" evidence="3">
    <location>
        <begin position="212"/>
        <end position="234"/>
    </location>
</feature>
<organism evidence="4">
    <name type="scientific">Meretrix meretrix</name>
    <name type="common">Asiatic hard clam</name>
    <name type="synonym">Venus meretrix</name>
    <dbReference type="NCBI Taxonomy" id="291251"/>
    <lineage>
        <taxon>Eukaryota</taxon>
        <taxon>Metazoa</taxon>
        <taxon>Spiralia</taxon>
        <taxon>Lophotrochozoa</taxon>
        <taxon>Mollusca</taxon>
        <taxon>Bivalvia</taxon>
        <taxon>Autobranchia</taxon>
        <taxon>Heteroconchia</taxon>
        <taxon>Euheterodonta</taxon>
        <taxon>Imparidentia</taxon>
        <taxon>Neoheterodontei</taxon>
        <taxon>Venerida</taxon>
        <taxon>Veneroidea</taxon>
        <taxon>Veneridae</taxon>
        <taxon>Meretrix</taxon>
    </lineage>
</organism>
<dbReference type="PANTHER" id="PTHR46680">
    <property type="entry name" value="NF-KAPPA-B INHIBITOR ALPHA"/>
    <property type="match status" value="1"/>
</dbReference>
<evidence type="ECO:0000313" key="4">
    <source>
        <dbReference type="EMBL" id="ADK74377.1"/>
    </source>
</evidence>
<evidence type="ECO:0000256" key="3">
    <source>
        <dbReference type="PROSITE-ProRule" id="PRU00023"/>
    </source>
</evidence>
<dbReference type="PROSITE" id="PS50088">
    <property type="entry name" value="ANK_REPEAT"/>
    <property type="match status" value="4"/>
</dbReference>
<dbReference type="GO" id="GO:0005829">
    <property type="term" value="C:cytosol"/>
    <property type="evidence" value="ECO:0007669"/>
    <property type="project" value="TreeGrafter"/>
</dbReference>
<dbReference type="Gene3D" id="1.25.40.20">
    <property type="entry name" value="Ankyrin repeat-containing domain"/>
    <property type="match status" value="1"/>
</dbReference>
<keyword evidence="1" id="KW-0677">Repeat</keyword>
<reference evidence="4" key="1">
    <citation type="journal article" date="2011" name="Fish Shellfish Immunol.">
        <title>Molecular characterization and expression analysis of an inhibitor of NF-kappaB (IkappaB) from Asiatic hard clam Meretrix meretrix.</title>
        <authorList>
            <person name="Yang Q."/>
            <person name="Yang Z."/>
            <person name="Li H."/>
        </authorList>
    </citation>
    <scope>NUCLEOTIDE SEQUENCE</scope>
</reference>
<feature type="repeat" description="ANK" evidence="3">
    <location>
        <begin position="297"/>
        <end position="319"/>
    </location>
</feature>
<dbReference type="SUPFAM" id="SSF48403">
    <property type="entry name" value="Ankyrin repeat"/>
    <property type="match status" value="1"/>
</dbReference>
<dbReference type="SMART" id="SM00248">
    <property type="entry name" value="ANK"/>
    <property type="match status" value="5"/>
</dbReference>
<dbReference type="PROSITE" id="PS50297">
    <property type="entry name" value="ANK_REP_REGION"/>
    <property type="match status" value="4"/>
</dbReference>